<reference evidence="4" key="1">
    <citation type="journal article" date="2019" name="Int. J. Syst. Evol. Microbiol.">
        <title>The Global Catalogue of Microorganisms (GCM) 10K type strain sequencing project: providing services to taxonomists for standard genome sequencing and annotation.</title>
        <authorList>
            <consortium name="The Broad Institute Genomics Platform"/>
            <consortium name="The Broad Institute Genome Sequencing Center for Infectious Disease"/>
            <person name="Wu L."/>
            <person name="Ma J."/>
        </authorList>
    </citation>
    <scope>NUCLEOTIDE SEQUENCE [LARGE SCALE GENOMIC DNA]</scope>
    <source>
        <strain evidence="4">CGMCC 4.7405</strain>
    </source>
</reference>
<sequence>MTDADQTANTVGDVTITQYGTPKRPPMLLLVVVAWYAAVVGLLVVVVNLGPRTGPASESTAPSPRQKPANDGPGYLVPVSDDLRAADFYQNDWNDSYADGTWLVVSLCSGRDDQKWRIAR</sequence>
<dbReference type="EMBL" id="JBHRZI010000017">
    <property type="protein sequence ID" value="MFC3894205.1"/>
    <property type="molecule type" value="Genomic_DNA"/>
</dbReference>
<organism evidence="3 4">
    <name type="scientific">Lentzea rhizosphaerae</name>
    <dbReference type="NCBI Taxonomy" id="2041025"/>
    <lineage>
        <taxon>Bacteria</taxon>
        <taxon>Bacillati</taxon>
        <taxon>Actinomycetota</taxon>
        <taxon>Actinomycetes</taxon>
        <taxon>Pseudonocardiales</taxon>
        <taxon>Pseudonocardiaceae</taxon>
        <taxon>Lentzea</taxon>
    </lineage>
</organism>
<evidence type="ECO:0000256" key="1">
    <source>
        <dbReference type="SAM" id="MobiDB-lite"/>
    </source>
</evidence>
<keyword evidence="2" id="KW-0812">Transmembrane</keyword>
<keyword evidence="2" id="KW-0472">Membrane</keyword>
<evidence type="ECO:0000313" key="3">
    <source>
        <dbReference type="EMBL" id="MFC3894205.1"/>
    </source>
</evidence>
<comment type="caution">
    <text evidence="3">The sequence shown here is derived from an EMBL/GenBank/DDBJ whole genome shotgun (WGS) entry which is preliminary data.</text>
</comment>
<evidence type="ECO:0000256" key="2">
    <source>
        <dbReference type="SAM" id="Phobius"/>
    </source>
</evidence>
<feature type="transmembrane region" description="Helical" evidence="2">
    <location>
        <begin position="27"/>
        <end position="49"/>
    </location>
</feature>
<dbReference type="RefSeq" id="WP_382375419.1">
    <property type="nucleotide sequence ID" value="NZ_JBHRZI010000017.1"/>
</dbReference>
<keyword evidence="4" id="KW-1185">Reference proteome</keyword>
<evidence type="ECO:0008006" key="5">
    <source>
        <dbReference type="Google" id="ProtNLM"/>
    </source>
</evidence>
<protein>
    <recommendedName>
        <fullName evidence="5">Ricin B lectin domain-containing protein</fullName>
    </recommendedName>
</protein>
<keyword evidence="2" id="KW-1133">Transmembrane helix</keyword>
<gene>
    <name evidence="3" type="ORF">ACFOWZ_22230</name>
</gene>
<name>A0ABV8BVR3_9PSEU</name>
<feature type="region of interest" description="Disordered" evidence="1">
    <location>
        <begin position="53"/>
        <end position="76"/>
    </location>
</feature>
<proteinExistence type="predicted"/>
<accession>A0ABV8BVR3</accession>
<dbReference type="Proteomes" id="UP001595690">
    <property type="component" value="Unassembled WGS sequence"/>
</dbReference>
<evidence type="ECO:0000313" key="4">
    <source>
        <dbReference type="Proteomes" id="UP001595690"/>
    </source>
</evidence>